<organism evidence="10 11">
    <name type="scientific">Glossina morsitans morsitans</name>
    <name type="common">Savannah tsetse fly</name>
    <dbReference type="NCBI Taxonomy" id="37546"/>
    <lineage>
        <taxon>Eukaryota</taxon>
        <taxon>Metazoa</taxon>
        <taxon>Ecdysozoa</taxon>
        <taxon>Arthropoda</taxon>
        <taxon>Hexapoda</taxon>
        <taxon>Insecta</taxon>
        <taxon>Pterygota</taxon>
        <taxon>Neoptera</taxon>
        <taxon>Endopterygota</taxon>
        <taxon>Diptera</taxon>
        <taxon>Brachycera</taxon>
        <taxon>Muscomorpha</taxon>
        <taxon>Hippoboscoidea</taxon>
        <taxon>Glossinidae</taxon>
        <taxon>Glossina</taxon>
    </lineage>
</organism>
<keyword evidence="7" id="KW-0325">Glycoprotein</keyword>
<evidence type="ECO:0000313" key="10">
    <source>
        <dbReference type="EnsemblMetazoa" id="GMOY010941-PA"/>
    </source>
</evidence>
<keyword evidence="3" id="KW-0812">Transmembrane</keyword>
<evidence type="ECO:0000313" key="11">
    <source>
        <dbReference type="Proteomes" id="UP000092444"/>
    </source>
</evidence>
<evidence type="ECO:0000256" key="2">
    <source>
        <dbReference type="ARBA" id="ARBA00008284"/>
    </source>
</evidence>
<dbReference type="GO" id="GO:0016020">
    <property type="term" value="C:membrane"/>
    <property type="evidence" value="ECO:0007669"/>
    <property type="project" value="UniProtKB-SubCell"/>
</dbReference>
<keyword evidence="4 8" id="KW-0732">Signal</keyword>
<dbReference type="VEuPathDB" id="VectorBase:GMOY010941"/>
<dbReference type="PANTHER" id="PTHR21016">
    <property type="entry name" value="BETA-AMYLOID BINDING PROTEIN-RELATED"/>
    <property type="match status" value="1"/>
</dbReference>
<keyword evidence="6" id="KW-0472">Membrane</keyword>
<comment type="subcellular location">
    <subcellularLocation>
        <location evidence="1">Membrane</location>
        <topology evidence="1">Multi-pass membrane protein</topology>
    </subcellularLocation>
</comment>
<evidence type="ECO:0000256" key="8">
    <source>
        <dbReference type="SAM" id="SignalP"/>
    </source>
</evidence>
<evidence type="ECO:0000256" key="3">
    <source>
        <dbReference type="ARBA" id="ARBA00022692"/>
    </source>
</evidence>
<accession>A0A1B0GCB2</accession>
<evidence type="ECO:0000256" key="4">
    <source>
        <dbReference type="ARBA" id="ARBA00022729"/>
    </source>
</evidence>
<dbReference type="PhylomeDB" id="A0A1B0GCB2"/>
<dbReference type="STRING" id="37546.A0A1B0GCB2"/>
<evidence type="ECO:0000259" key="9">
    <source>
        <dbReference type="Pfam" id="PF05154"/>
    </source>
</evidence>
<proteinExistence type="inferred from homology"/>
<evidence type="ECO:0000256" key="6">
    <source>
        <dbReference type="ARBA" id="ARBA00023136"/>
    </source>
</evidence>
<feature type="domain" description="TM2" evidence="9">
    <location>
        <begin position="112"/>
        <end position="155"/>
    </location>
</feature>
<feature type="chain" id="PRO_5008408124" description="TM2 domain-containing protein" evidence="8">
    <location>
        <begin position="18"/>
        <end position="196"/>
    </location>
</feature>
<keyword evidence="11" id="KW-1185">Reference proteome</keyword>
<dbReference type="PANTHER" id="PTHR21016:SF1">
    <property type="entry name" value="TM2 DOMAIN-CONTAINING PROTEIN 1"/>
    <property type="match status" value="1"/>
</dbReference>
<evidence type="ECO:0000256" key="7">
    <source>
        <dbReference type="ARBA" id="ARBA00023180"/>
    </source>
</evidence>
<dbReference type="Proteomes" id="UP000092444">
    <property type="component" value="Unassembled WGS sequence"/>
</dbReference>
<dbReference type="InterPro" id="IPR007829">
    <property type="entry name" value="TM2"/>
</dbReference>
<keyword evidence="5" id="KW-1133">Transmembrane helix</keyword>
<name>A0A1B0GCB2_GLOMM</name>
<evidence type="ECO:0000256" key="1">
    <source>
        <dbReference type="ARBA" id="ARBA00004141"/>
    </source>
</evidence>
<feature type="signal peptide" evidence="8">
    <location>
        <begin position="1"/>
        <end position="17"/>
    </location>
</feature>
<reference evidence="10" key="1">
    <citation type="submission" date="2020-05" db="UniProtKB">
        <authorList>
            <consortium name="EnsemblMetazoa"/>
        </authorList>
    </citation>
    <scope>IDENTIFICATION</scope>
    <source>
        <strain evidence="10">Yale</strain>
    </source>
</reference>
<dbReference type="EnsemblMetazoa" id="GMOY010941-RA">
    <property type="protein sequence ID" value="GMOY010941-PA"/>
    <property type="gene ID" value="GMOY010941"/>
</dbReference>
<comment type="similarity">
    <text evidence="2">Belongs to the TM2 family.</text>
</comment>
<dbReference type="InterPro" id="IPR050932">
    <property type="entry name" value="TM2D1-3-like"/>
</dbReference>
<dbReference type="EMBL" id="CCAG010007833">
    <property type="status" value="NOT_ANNOTATED_CDS"/>
    <property type="molecule type" value="Genomic_DNA"/>
</dbReference>
<evidence type="ECO:0000256" key="5">
    <source>
        <dbReference type="ARBA" id="ARBA00022989"/>
    </source>
</evidence>
<sequence length="196" mass="22155">MLKYILLSALFFITAQTATYDCSNLLMGQYLCPDPSKNQIDHKTQQYVGCDKSGIAKGGQPYLMCQKNFNYCQCDFTVWCIAAEGIECDTTSNNTFTKDMPCKWTNGYHLDTVLLLSVFTGMFGMDRFYLGYYGIGLLKVSTLGGFFIGQLVDIILIALQIVRPADGSYYIIPYYGAVVEIIRSDNETYRVPKDDW</sequence>
<protein>
    <recommendedName>
        <fullName evidence="9">TM2 domain-containing protein</fullName>
    </recommendedName>
</protein>
<dbReference type="AlphaFoldDB" id="A0A1B0GCB2"/>
<dbReference type="Pfam" id="PF05154">
    <property type="entry name" value="TM2"/>
    <property type="match status" value="1"/>
</dbReference>